<protein>
    <submittedName>
        <fullName evidence="2">Uncharacterized protein</fullName>
    </submittedName>
</protein>
<dbReference type="InParanoid" id="C7ZRA5"/>
<reference evidence="2 3" key="1">
    <citation type="journal article" date="2009" name="PLoS Genet.">
        <title>The genome of Nectria haematococca: contribution of supernumerary chromosomes to gene expansion.</title>
        <authorList>
            <person name="Coleman J.J."/>
            <person name="Rounsley S.D."/>
            <person name="Rodriguez-Carres M."/>
            <person name="Kuo A."/>
            <person name="Wasmann C.C."/>
            <person name="Grimwood J."/>
            <person name="Schmutz J."/>
            <person name="Taga M."/>
            <person name="White G.J."/>
            <person name="Zhou S."/>
            <person name="Schwartz D.C."/>
            <person name="Freitag M."/>
            <person name="Ma L.J."/>
            <person name="Danchin E.G."/>
            <person name="Henrissat B."/>
            <person name="Coutinho P.M."/>
            <person name="Nelson D.R."/>
            <person name="Straney D."/>
            <person name="Napoli C.A."/>
            <person name="Barker B.M."/>
            <person name="Gribskov M."/>
            <person name="Rep M."/>
            <person name="Kroken S."/>
            <person name="Molnar I."/>
            <person name="Rensing C."/>
            <person name="Kennell J.C."/>
            <person name="Zamora J."/>
            <person name="Farman M.L."/>
            <person name="Selker E.U."/>
            <person name="Salamov A."/>
            <person name="Shapiro H."/>
            <person name="Pangilinan J."/>
            <person name="Lindquist E."/>
            <person name="Lamers C."/>
            <person name="Grigoriev I.V."/>
            <person name="Geiser D.M."/>
            <person name="Covert S.F."/>
            <person name="Temporini E."/>
            <person name="Vanetten H.D."/>
        </authorList>
    </citation>
    <scope>NUCLEOTIDE SEQUENCE [LARGE SCALE GENOMIC DNA]</scope>
    <source>
        <strain evidence="3">ATCC MYA-4622 / CBS 123669 / FGSC 9596 / NRRL 45880 / 77-13-4</strain>
    </source>
</reference>
<feature type="region of interest" description="Disordered" evidence="1">
    <location>
        <begin position="1"/>
        <end position="27"/>
    </location>
</feature>
<evidence type="ECO:0000313" key="2">
    <source>
        <dbReference type="EMBL" id="EEU33454.1"/>
    </source>
</evidence>
<organism evidence="2 3">
    <name type="scientific">Fusarium vanettenii (strain ATCC MYA-4622 / CBS 123669 / FGSC 9596 / NRRL 45880 / 77-13-4)</name>
    <name type="common">Fusarium solani subsp. pisi</name>
    <dbReference type="NCBI Taxonomy" id="660122"/>
    <lineage>
        <taxon>Eukaryota</taxon>
        <taxon>Fungi</taxon>
        <taxon>Dikarya</taxon>
        <taxon>Ascomycota</taxon>
        <taxon>Pezizomycotina</taxon>
        <taxon>Sordariomycetes</taxon>
        <taxon>Hypocreomycetidae</taxon>
        <taxon>Hypocreales</taxon>
        <taxon>Nectriaceae</taxon>
        <taxon>Fusarium</taxon>
        <taxon>Fusarium solani species complex</taxon>
        <taxon>Fusarium vanettenii</taxon>
    </lineage>
</organism>
<dbReference type="EMBL" id="GG699052">
    <property type="protein sequence ID" value="EEU33454.1"/>
    <property type="molecule type" value="Genomic_DNA"/>
</dbReference>
<dbReference type="GeneID" id="9666687"/>
<dbReference type="AlphaFoldDB" id="C7ZRA5"/>
<sequence length="101" mass="11602">MGTEGNMISAWAETSAKARKRREKMEREKPGWKEWDLYCHMHDLADQISSMRQADKGIIPGNHGVFESAADIKAFRKANERYQRGRFGPKNTESVSHPHSE</sequence>
<keyword evidence="3" id="KW-1185">Reference proteome</keyword>
<evidence type="ECO:0000313" key="3">
    <source>
        <dbReference type="Proteomes" id="UP000005206"/>
    </source>
</evidence>
<feature type="region of interest" description="Disordered" evidence="1">
    <location>
        <begin position="81"/>
        <end position="101"/>
    </location>
</feature>
<dbReference type="KEGG" id="nhe:NECHADRAFT_89473"/>
<accession>C7ZRA5</accession>
<gene>
    <name evidence="2" type="ORF">NECHADRAFT_89473</name>
</gene>
<dbReference type="HOGENOM" id="CLU_2292400_0_0_1"/>
<proteinExistence type="predicted"/>
<dbReference type="Proteomes" id="UP000005206">
    <property type="component" value="Unassembled WGS sequence"/>
</dbReference>
<dbReference type="RefSeq" id="XP_003039167.1">
    <property type="nucleotide sequence ID" value="XM_003039121.1"/>
</dbReference>
<dbReference type="VEuPathDB" id="FungiDB:NECHADRAFT_89473"/>
<name>C7ZRA5_FUSV7</name>
<evidence type="ECO:0000256" key="1">
    <source>
        <dbReference type="SAM" id="MobiDB-lite"/>
    </source>
</evidence>